<accession>A0A212ER67</accession>
<dbReference type="Proteomes" id="UP000007151">
    <property type="component" value="Unassembled WGS sequence"/>
</dbReference>
<sequence>MAPAAPLDYTCGGLGNCVCVCVCACCVRVRGMFVAYLSLIPSALPSDIPDKVSSVTLFNVPTTDKHSERAVYTETITRCEERNASVASRRSQLVLFNT</sequence>
<name>A0A212ER67_DANPL</name>
<evidence type="ECO:0000313" key="2">
    <source>
        <dbReference type="Proteomes" id="UP000007151"/>
    </source>
</evidence>
<dbReference type="AlphaFoldDB" id="A0A212ER67"/>
<dbReference type="InParanoid" id="A0A212ER67"/>
<gene>
    <name evidence="1" type="ORF">KGM_215284</name>
</gene>
<protein>
    <submittedName>
        <fullName evidence="1">Uncharacterized protein</fullName>
    </submittedName>
</protein>
<comment type="caution">
    <text evidence="1">The sequence shown here is derived from an EMBL/GenBank/DDBJ whole genome shotgun (WGS) entry which is preliminary data.</text>
</comment>
<reference evidence="1 2" key="1">
    <citation type="journal article" date="2011" name="Cell">
        <title>The monarch butterfly genome yields insights into long-distance migration.</title>
        <authorList>
            <person name="Zhan S."/>
            <person name="Merlin C."/>
            <person name="Boore J.L."/>
            <person name="Reppert S.M."/>
        </authorList>
    </citation>
    <scope>NUCLEOTIDE SEQUENCE [LARGE SCALE GENOMIC DNA]</scope>
    <source>
        <strain evidence="1">F-2</strain>
    </source>
</reference>
<dbReference type="EMBL" id="AGBW02013106">
    <property type="protein sequence ID" value="OWR43975.1"/>
    <property type="molecule type" value="Genomic_DNA"/>
</dbReference>
<evidence type="ECO:0000313" key="1">
    <source>
        <dbReference type="EMBL" id="OWR43975.1"/>
    </source>
</evidence>
<keyword evidence="2" id="KW-1185">Reference proteome</keyword>
<dbReference type="KEGG" id="dpl:KGM_215284"/>
<organism evidence="1 2">
    <name type="scientific">Danaus plexippus plexippus</name>
    <dbReference type="NCBI Taxonomy" id="278856"/>
    <lineage>
        <taxon>Eukaryota</taxon>
        <taxon>Metazoa</taxon>
        <taxon>Ecdysozoa</taxon>
        <taxon>Arthropoda</taxon>
        <taxon>Hexapoda</taxon>
        <taxon>Insecta</taxon>
        <taxon>Pterygota</taxon>
        <taxon>Neoptera</taxon>
        <taxon>Endopterygota</taxon>
        <taxon>Lepidoptera</taxon>
        <taxon>Glossata</taxon>
        <taxon>Ditrysia</taxon>
        <taxon>Papilionoidea</taxon>
        <taxon>Nymphalidae</taxon>
        <taxon>Danainae</taxon>
        <taxon>Danaini</taxon>
        <taxon>Danaina</taxon>
        <taxon>Danaus</taxon>
        <taxon>Danaus</taxon>
    </lineage>
</organism>
<proteinExistence type="predicted"/>